<dbReference type="OrthoDB" id="10041966at2759"/>
<organism evidence="2 3">
    <name type="scientific">Symbiodinium microadriaticum</name>
    <name type="common">Dinoflagellate</name>
    <name type="synonym">Zooxanthella microadriatica</name>
    <dbReference type="NCBI Taxonomy" id="2951"/>
    <lineage>
        <taxon>Eukaryota</taxon>
        <taxon>Sar</taxon>
        <taxon>Alveolata</taxon>
        <taxon>Dinophyceae</taxon>
        <taxon>Suessiales</taxon>
        <taxon>Symbiodiniaceae</taxon>
        <taxon>Symbiodinium</taxon>
    </lineage>
</organism>
<feature type="compositionally biased region" description="Basic and acidic residues" evidence="1">
    <location>
        <begin position="976"/>
        <end position="992"/>
    </location>
</feature>
<keyword evidence="3" id="KW-1185">Reference proteome</keyword>
<dbReference type="InterPro" id="IPR027417">
    <property type="entry name" value="P-loop_NTPase"/>
</dbReference>
<dbReference type="Gene3D" id="3.40.50.300">
    <property type="entry name" value="P-loop containing nucleotide triphosphate hydrolases"/>
    <property type="match status" value="1"/>
</dbReference>
<feature type="region of interest" description="Disordered" evidence="1">
    <location>
        <begin position="946"/>
        <end position="1131"/>
    </location>
</feature>
<dbReference type="GO" id="GO:0016301">
    <property type="term" value="F:kinase activity"/>
    <property type="evidence" value="ECO:0007669"/>
    <property type="project" value="UniProtKB-KW"/>
</dbReference>
<feature type="compositionally biased region" description="Pro residues" evidence="1">
    <location>
        <begin position="1035"/>
        <end position="1049"/>
    </location>
</feature>
<accession>A0A1Q9CGS2</accession>
<proteinExistence type="predicted"/>
<evidence type="ECO:0000313" key="2">
    <source>
        <dbReference type="EMBL" id="OLP82076.1"/>
    </source>
</evidence>
<keyword evidence="2" id="KW-0418">Kinase</keyword>
<dbReference type="Proteomes" id="UP000186817">
    <property type="component" value="Unassembled WGS sequence"/>
</dbReference>
<dbReference type="SUPFAM" id="SSF52540">
    <property type="entry name" value="P-loop containing nucleoside triphosphate hydrolases"/>
    <property type="match status" value="1"/>
</dbReference>
<evidence type="ECO:0000313" key="3">
    <source>
        <dbReference type="Proteomes" id="UP000186817"/>
    </source>
</evidence>
<gene>
    <name evidence="2" type="primary">UCK2</name>
    <name evidence="2" type="ORF">AK812_SmicGene37288</name>
</gene>
<feature type="compositionally biased region" description="Polar residues" evidence="1">
    <location>
        <begin position="636"/>
        <end position="649"/>
    </location>
</feature>
<feature type="compositionally biased region" description="Basic and acidic residues" evidence="1">
    <location>
        <begin position="660"/>
        <end position="669"/>
    </location>
</feature>
<reference evidence="2 3" key="1">
    <citation type="submission" date="2016-02" db="EMBL/GenBank/DDBJ databases">
        <title>Genome analysis of coral dinoflagellate symbionts highlights evolutionary adaptations to a symbiotic lifestyle.</title>
        <authorList>
            <person name="Aranda M."/>
            <person name="Li Y."/>
            <person name="Liew Y.J."/>
            <person name="Baumgarten S."/>
            <person name="Simakov O."/>
            <person name="Wilson M."/>
            <person name="Piel J."/>
            <person name="Ashoor H."/>
            <person name="Bougouffa S."/>
            <person name="Bajic V.B."/>
            <person name="Ryu T."/>
            <person name="Ravasi T."/>
            <person name="Bayer T."/>
            <person name="Micklem G."/>
            <person name="Kim H."/>
            <person name="Bhak J."/>
            <person name="Lajeunesse T.C."/>
            <person name="Voolstra C.R."/>
        </authorList>
    </citation>
    <scope>NUCLEOTIDE SEQUENCE [LARGE SCALE GENOMIC DNA]</scope>
    <source>
        <strain evidence="2 3">CCMP2467</strain>
    </source>
</reference>
<sequence>MKLAVDVSEPKIIGISGPTKAGKTTLASGIAREICGTDKKLPPRFGRDRVERFLGGRGSCISVVGQDSYFKGGERNWELPDAIDHSWVLQTLRDERSDRLSELIIFEGFKAYWDEEVVRELDLILWIRVNEETSKKRRMRNKSVTHEVWNDMWHHHGNYYKHWVKLLGKHVIGDHDAGCAAPAEEEKCVTLDGEQPAETVLKQALDVLLKRGILREETDETDSTEPTMRTIRTGASRSRSRSRGRQPSASSPLLDAHERCANPTCWFRASQETGGGGYCCRKCHWRHATGFKSGKAHNKECAKIEASSTAPVAAAVAPAEDYVSQEAAAARIMDATAEDVALSQQAMPTENHTSVATGVSVPVADGMTGISIHFQRKLCCANPNCPFLASSDPLQGGYCCSKCYWRALTPRSSKGAKRHNAGCAKAYPETAGTARAPPDPPEEAKLYGPSPGGDEPVGIADFGMHSWYGSHIDPPTCRPLEKAPAADTVEVIVHSALPVLLALQSMMRWLRKDQQGDGRERTDQGQGRQTLSAIQAKHVLMEPMLTSLTDQDVRQLGAVQTGQAGTRPAQHGQGQWHYVPNELVSPPAPAPQPQPGSPAANNDGTTAPRRRRRNRPPRGGPPSRDGASDRSEQAESETLTYDPTVSAGESSAAARRARRHDLTETDRQEYNFPVPLKPPFLDEPTNPLCATTAKRSFPPRMGPEKHVRWLGGTPPSPPVWRYDSADLRAFSKWARKASPLLYNSLTGEAEAELEHAPLDKINSDGGIEYILQSLKAPMEQKAVFLGRFRAAQPVSCRRPQDLLEQIISPRRTIAGVNITATYDSEARGNRLLERAQLTPADQRLILVGARYSLNFDDVSESMVMQYPKFKAAPPVVNKIVRSEAAKTIADLNVKQSLRRKLAWVRSGTSTTLVAIEQLRAATGFEAWVPTEEEVQMLKDAAKSLDHSIWTDETGPPPPKRQLDEDEVDWTLTPSLRRRDPRDRCRYARHASDTHSSAAASTTTRSSPSQFGTTNSKSRLGTENAKTAAEEQQALPPGPSEPPVPVPPTPLEIGMESAQNESADSADIPGQEDEPPVPQAHQEVPVEPAANTEEDPAPPVPQAPVPQSISSGFGAPTTPVTSQPSWTHEPVDNLLPAKRPFDALTTSYYEGGPKPLDREIPWRKILALPEKDIEAFKAATVKEVKSWEDRVLSKRILRTRSCFRDKSRGLAQVQSGGAGAQGHNKEFNDTGDITASERDQFTWCAPISTEIGYHQHSFDKMVFLKYLNGQLVSISIVYVDEFALEKTVTFKGKQLTLRAKNNGRVYLHVCQKEFIDGMDPGKVPRGSDLQKLLTPDQKAEFRSIAGCLQWISGQCRPELAAANSLANHGNQTTLGDLRDLYQAVDFARETRDDGFVIPDVPINKSTVILAYSDASWANAEQSRSQCGVLIVLCSTAVLQKTVPATVVDWKSCRSQGVCRSTLAAESCAADEACDRSAYISMFLGEILYNEAPAHRVGAQLHNLAATDAKNLYDVVVRLYESALKVALLCKTSSVTFAQLLLDEKDDVPAKRHVHLRP</sequence>
<feature type="compositionally biased region" description="Low complexity" evidence="1">
    <location>
        <begin position="597"/>
        <end position="607"/>
    </location>
</feature>
<feature type="compositionally biased region" description="Low complexity" evidence="1">
    <location>
        <begin position="224"/>
        <end position="237"/>
    </location>
</feature>
<comment type="caution">
    <text evidence="2">The sequence shown here is derived from an EMBL/GenBank/DDBJ whole genome shotgun (WGS) entry which is preliminary data.</text>
</comment>
<feature type="region of interest" description="Disordered" evidence="1">
    <location>
        <begin position="218"/>
        <end position="254"/>
    </location>
</feature>
<name>A0A1Q9CGS2_SYMMI</name>
<feature type="region of interest" description="Disordered" evidence="1">
    <location>
        <begin position="579"/>
        <end position="685"/>
    </location>
</feature>
<feature type="compositionally biased region" description="Low complexity" evidence="1">
    <location>
        <begin position="993"/>
        <end position="1006"/>
    </location>
</feature>
<keyword evidence="2" id="KW-0808">Transferase</keyword>
<feature type="region of interest" description="Disordered" evidence="1">
    <location>
        <begin position="429"/>
        <end position="452"/>
    </location>
</feature>
<protein>
    <submittedName>
        <fullName evidence="2">Uridine-cytidine kinase 2</fullName>
    </submittedName>
</protein>
<evidence type="ECO:0000256" key="1">
    <source>
        <dbReference type="SAM" id="MobiDB-lite"/>
    </source>
</evidence>
<feature type="compositionally biased region" description="Pro residues" evidence="1">
    <location>
        <begin position="586"/>
        <end position="596"/>
    </location>
</feature>
<feature type="compositionally biased region" description="Polar residues" evidence="1">
    <location>
        <begin position="1007"/>
        <end position="1024"/>
    </location>
</feature>
<dbReference type="EMBL" id="LSRX01001225">
    <property type="protein sequence ID" value="OLP82076.1"/>
    <property type="molecule type" value="Genomic_DNA"/>
</dbReference>